<dbReference type="AlphaFoldDB" id="A0AAV7T1E0"/>
<accession>A0AAV7T1E0</accession>
<feature type="compositionally biased region" description="Low complexity" evidence="1">
    <location>
        <begin position="27"/>
        <end position="42"/>
    </location>
</feature>
<protein>
    <submittedName>
        <fullName evidence="2">Uncharacterized protein</fullName>
    </submittedName>
</protein>
<sequence>MEDCRLQRQRITGKHEDQAPGSPTCAGSSPRPGRRPPQYRQSHGSRKVDRSGATLLCPEVPGVPPLLHSLLSFMVRRRSTAHHHSCSREQRAQHPRGTLIGGAEVPDAAGPPHALSRGLQPRWIHCSIAAAILGRGSRGAVRVIPGKAHIKGEVRRSSPGLDDLRPPDLDFWDFRARL</sequence>
<organism evidence="2 3">
    <name type="scientific">Pleurodeles waltl</name>
    <name type="common">Iberian ribbed newt</name>
    <dbReference type="NCBI Taxonomy" id="8319"/>
    <lineage>
        <taxon>Eukaryota</taxon>
        <taxon>Metazoa</taxon>
        <taxon>Chordata</taxon>
        <taxon>Craniata</taxon>
        <taxon>Vertebrata</taxon>
        <taxon>Euteleostomi</taxon>
        <taxon>Amphibia</taxon>
        <taxon>Batrachia</taxon>
        <taxon>Caudata</taxon>
        <taxon>Salamandroidea</taxon>
        <taxon>Salamandridae</taxon>
        <taxon>Pleurodelinae</taxon>
        <taxon>Pleurodeles</taxon>
    </lineage>
</organism>
<evidence type="ECO:0000313" key="3">
    <source>
        <dbReference type="Proteomes" id="UP001066276"/>
    </source>
</evidence>
<feature type="region of interest" description="Disordered" evidence="1">
    <location>
        <begin position="1"/>
        <end position="52"/>
    </location>
</feature>
<keyword evidence="3" id="KW-1185">Reference proteome</keyword>
<name>A0AAV7T1E0_PLEWA</name>
<proteinExistence type="predicted"/>
<evidence type="ECO:0000313" key="2">
    <source>
        <dbReference type="EMBL" id="KAJ1170076.1"/>
    </source>
</evidence>
<reference evidence="2" key="1">
    <citation type="journal article" date="2022" name="bioRxiv">
        <title>Sequencing and chromosome-scale assembly of the giantPleurodeles waltlgenome.</title>
        <authorList>
            <person name="Brown T."/>
            <person name="Elewa A."/>
            <person name="Iarovenko S."/>
            <person name="Subramanian E."/>
            <person name="Araus A.J."/>
            <person name="Petzold A."/>
            <person name="Susuki M."/>
            <person name="Suzuki K.-i.T."/>
            <person name="Hayashi T."/>
            <person name="Toyoda A."/>
            <person name="Oliveira C."/>
            <person name="Osipova E."/>
            <person name="Leigh N.D."/>
            <person name="Simon A."/>
            <person name="Yun M.H."/>
        </authorList>
    </citation>
    <scope>NUCLEOTIDE SEQUENCE</scope>
    <source>
        <strain evidence="2">20211129_DDA</strain>
        <tissue evidence="2">Liver</tissue>
    </source>
</reference>
<evidence type="ECO:0000256" key="1">
    <source>
        <dbReference type="SAM" id="MobiDB-lite"/>
    </source>
</evidence>
<comment type="caution">
    <text evidence="2">The sequence shown here is derived from an EMBL/GenBank/DDBJ whole genome shotgun (WGS) entry which is preliminary data.</text>
</comment>
<dbReference type="EMBL" id="JANPWB010000007">
    <property type="protein sequence ID" value="KAJ1170076.1"/>
    <property type="molecule type" value="Genomic_DNA"/>
</dbReference>
<dbReference type="Proteomes" id="UP001066276">
    <property type="component" value="Chromosome 4_1"/>
</dbReference>
<gene>
    <name evidence="2" type="ORF">NDU88_001957</name>
</gene>